<dbReference type="EMBL" id="CP001778">
    <property type="protein sequence ID" value="ADD40558.1"/>
    <property type="molecule type" value="Genomic_DNA"/>
</dbReference>
<dbReference type="Proteomes" id="UP000000844">
    <property type="component" value="Chromosome"/>
</dbReference>
<gene>
    <name evidence="2" type="ordered locus">Snas_0847</name>
</gene>
<keyword evidence="1" id="KW-0472">Membrane</keyword>
<dbReference type="RefSeq" id="WP_013016129.1">
    <property type="nucleotide sequence ID" value="NC_013947.1"/>
</dbReference>
<reference evidence="2 3" key="1">
    <citation type="journal article" date="2009" name="Stand. Genomic Sci.">
        <title>Complete genome sequence of Stackebrandtia nassauensis type strain (LLR-40K-21).</title>
        <authorList>
            <person name="Munk C."/>
            <person name="Lapidus A."/>
            <person name="Copeland A."/>
            <person name="Jando M."/>
            <person name="Mayilraj S."/>
            <person name="Glavina Del Rio T."/>
            <person name="Nolan M."/>
            <person name="Chen F."/>
            <person name="Lucas S."/>
            <person name="Tice H."/>
            <person name="Cheng J.F."/>
            <person name="Han C."/>
            <person name="Detter J.C."/>
            <person name="Bruce D."/>
            <person name="Goodwin L."/>
            <person name="Chain P."/>
            <person name="Pitluck S."/>
            <person name="Goker M."/>
            <person name="Ovchinikova G."/>
            <person name="Pati A."/>
            <person name="Ivanova N."/>
            <person name="Mavromatis K."/>
            <person name="Chen A."/>
            <person name="Palaniappan K."/>
            <person name="Land M."/>
            <person name="Hauser L."/>
            <person name="Chang Y.J."/>
            <person name="Jeffries C.D."/>
            <person name="Bristow J."/>
            <person name="Eisen J.A."/>
            <person name="Markowitz V."/>
            <person name="Hugenholtz P."/>
            <person name="Kyrpides N.C."/>
            <person name="Klenk H.P."/>
        </authorList>
    </citation>
    <scope>NUCLEOTIDE SEQUENCE [LARGE SCALE GENOMIC DNA]</scope>
    <source>
        <strain evidence="3">DSM 44728 / CIP 108903 / NRRL B-16338 / NBRC 102104 / LLR-40K-21</strain>
    </source>
</reference>
<dbReference type="AlphaFoldDB" id="D3Q853"/>
<feature type="transmembrane region" description="Helical" evidence="1">
    <location>
        <begin position="65"/>
        <end position="86"/>
    </location>
</feature>
<keyword evidence="3" id="KW-1185">Reference proteome</keyword>
<proteinExistence type="predicted"/>
<feature type="transmembrane region" description="Helical" evidence="1">
    <location>
        <begin position="20"/>
        <end position="44"/>
    </location>
</feature>
<feature type="transmembrane region" description="Helical" evidence="1">
    <location>
        <begin position="98"/>
        <end position="131"/>
    </location>
</feature>
<dbReference type="InterPro" id="IPR045590">
    <property type="entry name" value="DUF6463"/>
</dbReference>
<evidence type="ECO:0000313" key="3">
    <source>
        <dbReference type="Proteomes" id="UP000000844"/>
    </source>
</evidence>
<keyword evidence="1" id="KW-0812">Transmembrane</keyword>
<dbReference type="KEGG" id="sna:Snas_0847"/>
<dbReference type="Pfam" id="PF20064">
    <property type="entry name" value="DUF6463"/>
    <property type="match status" value="1"/>
</dbReference>
<name>D3Q853_STANL</name>
<dbReference type="HOGENOM" id="CLU_133099_0_0_11"/>
<keyword evidence="1" id="KW-1133">Transmembrane helix</keyword>
<protein>
    <submittedName>
        <fullName evidence="2">Uncharacterized protein</fullName>
    </submittedName>
</protein>
<organism evidence="2 3">
    <name type="scientific">Stackebrandtia nassauensis (strain DSM 44728 / CIP 108903 / NRRL B-16338 / NBRC 102104 / LLR-40K-21)</name>
    <dbReference type="NCBI Taxonomy" id="446470"/>
    <lineage>
        <taxon>Bacteria</taxon>
        <taxon>Bacillati</taxon>
        <taxon>Actinomycetota</taxon>
        <taxon>Actinomycetes</taxon>
        <taxon>Glycomycetales</taxon>
        <taxon>Glycomycetaceae</taxon>
        <taxon>Stackebrandtia</taxon>
    </lineage>
</organism>
<sequence length="146" mass="16074">MSTTTAQPTDSRPATLTTVAGWFMVVTALAHSIVGIFMFAGEWPKILTGELQWDMTVTRDFQTHLAFWFVPGSFALPTIILGLVAISRGREGRTLPVYVAWILLADAIVGGWMVFPSGHVWGLIPITLLFIAHHRAKRLRNATALS</sequence>
<evidence type="ECO:0000313" key="2">
    <source>
        <dbReference type="EMBL" id="ADD40558.1"/>
    </source>
</evidence>
<evidence type="ECO:0000256" key="1">
    <source>
        <dbReference type="SAM" id="Phobius"/>
    </source>
</evidence>
<accession>D3Q853</accession>
<dbReference type="OrthoDB" id="3574450at2"/>